<dbReference type="PANTHER" id="PTHR12215:SF15">
    <property type="entry name" value="4'-PHOSPHOPANTETHEINYL TRANSFERASE SUPERFAMILY-RELATED"/>
    <property type="match status" value="1"/>
</dbReference>
<reference evidence="4" key="1">
    <citation type="submission" date="2020-08" db="EMBL/GenBank/DDBJ databases">
        <title>Genome public.</title>
        <authorList>
            <person name="Liu C."/>
            <person name="Sun Q."/>
        </authorList>
    </citation>
    <scope>NUCLEOTIDE SEQUENCE</scope>
    <source>
        <strain evidence="4">BX7</strain>
    </source>
</reference>
<dbReference type="RefSeq" id="WP_249300510.1">
    <property type="nucleotide sequence ID" value="NZ_JACRSP010000003.1"/>
</dbReference>
<comment type="similarity">
    <text evidence="1">Belongs to the P-Pant transferase superfamily. Gsp/Sfp/HetI/AcpT family.</text>
</comment>
<protein>
    <submittedName>
        <fullName evidence="4">4'-phosphopantetheinyl transferase superfamily protein</fullName>
    </submittedName>
</protein>
<dbReference type="EMBL" id="JACRSP010000003">
    <property type="protein sequence ID" value="MBC8536674.1"/>
    <property type="molecule type" value="Genomic_DNA"/>
</dbReference>
<dbReference type="GO" id="GO:0008897">
    <property type="term" value="F:holo-[acyl-carrier-protein] synthase activity"/>
    <property type="evidence" value="ECO:0007669"/>
    <property type="project" value="InterPro"/>
</dbReference>
<dbReference type="AlphaFoldDB" id="A0A926HU93"/>
<dbReference type="SUPFAM" id="SSF56214">
    <property type="entry name" value="4'-phosphopantetheinyl transferase"/>
    <property type="match status" value="2"/>
</dbReference>
<sequence>MTQYYFYQTPGRASYAAVERQVKRDAAAFLRACCRRPPLAVRLVKNALGAPGVEGAPEICVSYSHSGPYFAMALSTAPVGIDIEQRRPVNLAVARRFAPAEQDYVTCEGERGFFALWTLKEAYLKLLGRGIAGGLASFSVVDAGRIKKCCRDHYLGSMWISPSLCLGIASDEGPVRPVQSQFVLL</sequence>
<dbReference type="Proteomes" id="UP000620366">
    <property type="component" value="Unassembled WGS sequence"/>
</dbReference>
<dbReference type="Pfam" id="PF01648">
    <property type="entry name" value="ACPS"/>
    <property type="match status" value="1"/>
</dbReference>
<accession>A0A926HU93</accession>
<dbReference type="InterPro" id="IPR008278">
    <property type="entry name" value="4-PPantetheinyl_Trfase_dom"/>
</dbReference>
<feature type="domain" description="4'-phosphopantetheinyl transferase" evidence="3">
    <location>
        <begin position="78"/>
        <end position="150"/>
    </location>
</feature>
<dbReference type="Gene3D" id="3.90.470.20">
    <property type="entry name" value="4'-phosphopantetheinyl transferase domain"/>
    <property type="match status" value="1"/>
</dbReference>
<dbReference type="InterPro" id="IPR050559">
    <property type="entry name" value="P-Pant_transferase_sf"/>
</dbReference>
<proteinExistence type="inferred from homology"/>
<evidence type="ECO:0000259" key="3">
    <source>
        <dbReference type="Pfam" id="PF01648"/>
    </source>
</evidence>
<comment type="caution">
    <text evidence="4">The sequence shown here is derived from an EMBL/GenBank/DDBJ whole genome shotgun (WGS) entry which is preliminary data.</text>
</comment>
<dbReference type="GO" id="GO:0019878">
    <property type="term" value="P:lysine biosynthetic process via aminoadipic acid"/>
    <property type="evidence" value="ECO:0007669"/>
    <property type="project" value="TreeGrafter"/>
</dbReference>
<gene>
    <name evidence="4" type="ORF">H8695_08255</name>
</gene>
<dbReference type="InterPro" id="IPR037143">
    <property type="entry name" value="4-PPantetheinyl_Trfase_dom_sf"/>
</dbReference>
<evidence type="ECO:0000256" key="1">
    <source>
        <dbReference type="ARBA" id="ARBA00010990"/>
    </source>
</evidence>
<keyword evidence="5" id="KW-1185">Reference proteome</keyword>
<evidence type="ECO:0000313" key="4">
    <source>
        <dbReference type="EMBL" id="MBC8536674.1"/>
    </source>
</evidence>
<dbReference type="GO" id="GO:0005829">
    <property type="term" value="C:cytosol"/>
    <property type="evidence" value="ECO:0007669"/>
    <property type="project" value="TreeGrafter"/>
</dbReference>
<dbReference type="GO" id="GO:0000287">
    <property type="term" value="F:magnesium ion binding"/>
    <property type="evidence" value="ECO:0007669"/>
    <property type="project" value="InterPro"/>
</dbReference>
<organism evidence="4 5">
    <name type="scientific">Feifania hominis</name>
    <dbReference type="NCBI Taxonomy" id="2763660"/>
    <lineage>
        <taxon>Bacteria</taxon>
        <taxon>Bacillati</taxon>
        <taxon>Bacillota</taxon>
        <taxon>Clostridia</taxon>
        <taxon>Eubacteriales</taxon>
        <taxon>Feifaniaceae</taxon>
        <taxon>Feifania</taxon>
    </lineage>
</organism>
<keyword evidence="2 4" id="KW-0808">Transferase</keyword>
<name>A0A926HU93_9FIRM</name>
<evidence type="ECO:0000256" key="2">
    <source>
        <dbReference type="ARBA" id="ARBA00022679"/>
    </source>
</evidence>
<evidence type="ECO:0000313" key="5">
    <source>
        <dbReference type="Proteomes" id="UP000620366"/>
    </source>
</evidence>
<dbReference type="PANTHER" id="PTHR12215">
    <property type="entry name" value="PHOSPHOPANTETHEINE TRANSFERASE"/>
    <property type="match status" value="1"/>
</dbReference>